<dbReference type="InterPro" id="IPR036373">
    <property type="entry name" value="Ribosomal_bL17_sf"/>
</dbReference>
<evidence type="ECO:0000256" key="2">
    <source>
        <dbReference type="ARBA" id="ARBA00022980"/>
    </source>
</evidence>
<dbReference type="NCBIfam" id="TIGR00059">
    <property type="entry name" value="L17"/>
    <property type="match status" value="1"/>
</dbReference>
<evidence type="ECO:0000256" key="5">
    <source>
        <dbReference type="RuleBase" id="RU000660"/>
    </source>
</evidence>
<evidence type="ECO:0000256" key="1">
    <source>
        <dbReference type="ARBA" id="ARBA00008777"/>
    </source>
</evidence>
<evidence type="ECO:0000256" key="3">
    <source>
        <dbReference type="ARBA" id="ARBA00023274"/>
    </source>
</evidence>
<comment type="caution">
    <text evidence="7">The sequence shown here is derived from an EMBL/GenBank/DDBJ whole genome shotgun (WGS) entry which is preliminary data.</text>
</comment>
<dbReference type="FunFam" id="3.90.1030.10:FF:000001">
    <property type="entry name" value="50S ribosomal protein L17"/>
    <property type="match status" value="1"/>
</dbReference>
<comment type="subunit">
    <text evidence="4">Part of the 50S ribosomal subunit. Contacts protein L32.</text>
</comment>
<dbReference type="Proteomes" id="UP000886752">
    <property type="component" value="Unassembled WGS sequence"/>
</dbReference>
<name>A0A9D1PXD1_9BACT</name>
<organism evidence="7 8">
    <name type="scientific">Candidatus Desulfovibrio intestinipullorum</name>
    <dbReference type="NCBI Taxonomy" id="2838536"/>
    <lineage>
        <taxon>Bacteria</taxon>
        <taxon>Pseudomonadati</taxon>
        <taxon>Thermodesulfobacteriota</taxon>
        <taxon>Desulfovibrionia</taxon>
        <taxon>Desulfovibrionales</taxon>
        <taxon>Desulfovibrionaceae</taxon>
        <taxon>Desulfovibrio</taxon>
    </lineage>
</organism>
<comment type="similarity">
    <text evidence="1 4 5">Belongs to the bacterial ribosomal protein bL17 family.</text>
</comment>
<reference evidence="7" key="2">
    <citation type="submission" date="2021-04" db="EMBL/GenBank/DDBJ databases">
        <authorList>
            <person name="Gilroy R."/>
        </authorList>
    </citation>
    <scope>NUCLEOTIDE SEQUENCE</scope>
    <source>
        <strain evidence="7">ChiHecec2B26-446</strain>
    </source>
</reference>
<keyword evidence="2 4" id="KW-0689">Ribosomal protein</keyword>
<keyword evidence="3 4" id="KW-0687">Ribonucleoprotein</keyword>
<dbReference type="Gene3D" id="3.90.1030.10">
    <property type="entry name" value="Ribosomal protein L17"/>
    <property type="match status" value="1"/>
</dbReference>
<evidence type="ECO:0000313" key="8">
    <source>
        <dbReference type="Proteomes" id="UP000886752"/>
    </source>
</evidence>
<protein>
    <recommendedName>
        <fullName evidence="4">Large ribosomal subunit protein bL17</fullName>
    </recommendedName>
</protein>
<proteinExistence type="inferred from homology"/>
<dbReference type="PANTHER" id="PTHR14413">
    <property type="entry name" value="RIBOSOMAL PROTEIN L17"/>
    <property type="match status" value="1"/>
</dbReference>
<evidence type="ECO:0000313" key="7">
    <source>
        <dbReference type="EMBL" id="HIW00347.1"/>
    </source>
</evidence>
<evidence type="ECO:0000256" key="4">
    <source>
        <dbReference type="HAMAP-Rule" id="MF_01368"/>
    </source>
</evidence>
<dbReference type="PROSITE" id="PS01167">
    <property type="entry name" value="RIBOSOMAL_L17"/>
    <property type="match status" value="1"/>
</dbReference>
<gene>
    <name evidence="4 7" type="primary">rplQ</name>
    <name evidence="7" type="ORF">H9894_04070</name>
</gene>
<dbReference type="SUPFAM" id="SSF64263">
    <property type="entry name" value="Prokaryotic ribosomal protein L17"/>
    <property type="match status" value="1"/>
</dbReference>
<dbReference type="GO" id="GO:0003735">
    <property type="term" value="F:structural constituent of ribosome"/>
    <property type="evidence" value="ECO:0007669"/>
    <property type="project" value="InterPro"/>
</dbReference>
<dbReference type="EMBL" id="DXHV01000043">
    <property type="protein sequence ID" value="HIW00347.1"/>
    <property type="molecule type" value="Genomic_DNA"/>
</dbReference>
<feature type="region of interest" description="Disordered" evidence="6">
    <location>
        <begin position="128"/>
        <end position="155"/>
    </location>
</feature>
<reference evidence="7" key="1">
    <citation type="journal article" date="2021" name="PeerJ">
        <title>Extensive microbial diversity within the chicken gut microbiome revealed by metagenomics and culture.</title>
        <authorList>
            <person name="Gilroy R."/>
            <person name="Ravi A."/>
            <person name="Getino M."/>
            <person name="Pursley I."/>
            <person name="Horton D.L."/>
            <person name="Alikhan N.F."/>
            <person name="Baker D."/>
            <person name="Gharbi K."/>
            <person name="Hall N."/>
            <person name="Watson M."/>
            <person name="Adriaenssens E.M."/>
            <person name="Foster-Nyarko E."/>
            <person name="Jarju S."/>
            <person name="Secka A."/>
            <person name="Antonio M."/>
            <person name="Oren A."/>
            <person name="Chaudhuri R.R."/>
            <person name="La Ragione R."/>
            <person name="Hildebrand F."/>
            <person name="Pallen M.J."/>
        </authorList>
    </citation>
    <scope>NUCLEOTIDE SEQUENCE</scope>
    <source>
        <strain evidence="7">ChiHecec2B26-446</strain>
    </source>
</reference>
<accession>A0A9D1PXD1</accession>
<dbReference type="InterPro" id="IPR000456">
    <property type="entry name" value="Ribosomal_bL17"/>
</dbReference>
<sequence>MRHSNSGRKLSRTPSHRKALMRNLAKALITHGRITTTEMKAKELRRVVEPLVTLAKANTVAARRSAYRVLNDLKLVKRLFDVIGPTYAGVAGGYTRVLKLAMPRKGDNAPMAVIEFVKKEAAAAAPAAPAAAPVAEAKPAEAPATEEPAAEQPKA</sequence>
<dbReference type="AlphaFoldDB" id="A0A9D1PXD1"/>
<dbReference type="InterPro" id="IPR047859">
    <property type="entry name" value="Ribosomal_bL17_CS"/>
</dbReference>
<dbReference type="HAMAP" id="MF_01368">
    <property type="entry name" value="Ribosomal_bL17"/>
    <property type="match status" value="1"/>
</dbReference>
<dbReference type="GO" id="GO:0006412">
    <property type="term" value="P:translation"/>
    <property type="evidence" value="ECO:0007669"/>
    <property type="project" value="UniProtKB-UniRule"/>
</dbReference>
<dbReference type="GO" id="GO:0022625">
    <property type="term" value="C:cytosolic large ribosomal subunit"/>
    <property type="evidence" value="ECO:0007669"/>
    <property type="project" value="TreeGrafter"/>
</dbReference>
<evidence type="ECO:0000256" key="6">
    <source>
        <dbReference type="SAM" id="MobiDB-lite"/>
    </source>
</evidence>
<dbReference type="Pfam" id="PF01196">
    <property type="entry name" value="Ribosomal_L17"/>
    <property type="match status" value="1"/>
</dbReference>
<dbReference type="PANTHER" id="PTHR14413:SF16">
    <property type="entry name" value="LARGE RIBOSOMAL SUBUNIT PROTEIN BL17M"/>
    <property type="match status" value="1"/>
</dbReference>